<proteinExistence type="predicted"/>
<feature type="compositionally biased region" description="Polar residues" evidence="1">
    <location>
        <begin position="175"/>
        <end position="185"/>
    </location>
</feature>
<feature type="chain" id="PRO_5044832163" evidence="2">
    <location>
        <begin position="20"/>
        <end position="249"/>
    </location>
</feature>
<keyword evidence="2" id="KW-0732">Signal</keyword>
<dbReference type="Proteomes" id="UP001519460">
    <property type="component" value="Unassembled WGS sequence"/>
</dbReference>
<feature type="signal peptide" evidence="2">
    <location>
        <begin position="1"/>
        <end position="19"/>
    </location>
</feature>
<name>A0ABD0JTL2_9CAEN</name>
<dbReference type="Gene3D" id="2.60.40.10">
    <property type="entry name" value="Immunoglobulins"/>
    <property type="match status" value="1"/>
</dbReference>
<evidence type="ECO:0000313" key="4">
    <source>
        <dbReference type="Proteomes" id="UP001519460"/>
    </source>
</evidence>
<dbReference type="EMBL" id="JACVVK020000336">
    <property type="protein sequence ID" value="KAK7477984.1"/>
    <property type="molecule type" value="Genomic_DNA"/>
</dbReference>
<reference evidence="3 4" key="1">
    <citation type="journal article" date="2023" name="Sci. Data">
        <title>Genome assembly of the Korean intertidal mud-creeper Batillaria attramentaria.</title>
        <authorList>
            <person name="Patra A.K."/>
            <person name="Ho P.T."/>
            <person name="Jun S."/>
            <person name="Lee S.J."/>
            <person name="Kim Y."/>
            <person name="Won Y.J."/>
        </authorList>
    </citation>
    <scope>NUCLEOTIDE SEQUENCE [LARGE SCALE GENOMIC DNA]</scope>
    <source>
        <strain evidence="3">Wonlab-2016</strain>
    </source>
</reference>
<dbReference type="InterPro" id="IPR013783">
    <property type="entry name" value="Ig-like_fold"/>
</dbReference>
<protein>
    <submittedName>
        <fullName evidence="3">Uncharacterized protein</fullName>
    </submittedName>
</protein>
<dbReference type="AlphaFoldDB" id="A0ABD0JTL2"/>
<gene>
    <name evidence="3" type="ORF">BaRGS_00030742</name>
</gene>
<organism evidence="3 4">
    <name type="scientific">Batillaria attramentaria</name>
    <dbReference type="NCBI Taxonomy" id="370345"/>
    <lineage>
        <taxon>Eukaryota</taxon>
        <taxon>Metazoa</taxon>
        <taxon>Spiralia</taxon>
        <taxon>Lophotrochozoa</taxon>
        <taxon>Mollusca</taxon>
        <taxon>Gastropoda</taxon>
        <taxon>Caenogastropoda</taxon>
        <taxon>Sorbeoconcha</taxon>
        <taxon>Cerithioidea</taxon>
        <taxon>Batillariidae</taxon>
        <taxon>Batillaria</taxon>
    </lineage>
</organism>
<comment type="caution">
    <text evidence="3">The sequence shown here is derived from an EMBL/GenBank/DDBJ whole genome shotgun (WGS) entry which is preliminary data.</text>
</comment>
<sequence>MGSQMQWVILFLLILPVQAEVRTAHCQDITAVHGESAAITCFFSEQVSPEEPFAIVKHPLNGSDGQEFVVRFFDGEPKTKPGYSYKNHTGHNQTVEIPVVDKQFEGKYQCQYIYNSPTDDEQRPSSCVLQVQEAGNHTGGETQGGDTHVPAGPSTRPKETETGSTASPAPPPQSGCPSGTMTTGEFANDKDEIWYRWMKSEIRNNQLKEDLLRVQLAIAEEQKSLIYLHKEYLKQNTPRLAADAESNEH</sequence>
<evidence type="ECO:0000256" key="1">
    <source>
        <dbReference type="SAM" id="MobiDB-lite"/>
    </source>
</evidence>
<keyword evidence="4" id="KW-1185">Reference proteome</keyword>
<accession>A0ABD0JTL2</accession>
<feature type="region of interest" description="Disordered" evidence="1">
    <location>
        <begin position="136"/>
        <end position="185"/>
    </location>
</feature>
<evidence type="ECO:0000256" key="2">
    <source>
        <dbReference type="SAM" id="SignalP"/>
    </source>
</evidence>
<evidence type="ECO:0000313" key="3">
    <source>
        <dbReference type="EMBL" id="KAK7477984.1"/>
    </source>
</evidence>